<protein>
    <submittedName>
        <fullName evidence="1">Transcription factor bHLH140 like</fullName>
    </submittedName>
</protein>
<sequence>MFSRRLDSLYIVLQDTIGNGKARTKTQCLTSAASALKDGKSIFIDRCNLDRKQRADFVKLGSHQVDVHAVVLDLPAKLCISWAVKRVGHEGNLQGGKAAAVVNRMLKKKKLPNTNEEFSRIMFCQNESDVQAAIGTYSALGPLDTLPSESKGNSLQNKVTTEITKKNDSRCKEPEYIARTAGKEEKEVEDLALSSADGSFSSNNIPTLAFPSISTADFQFDLEKAADIIVEKVQECVTTLGNASRRVTASLS</sequence>
<dbReference type="Gramene" id="PSS34701">
    <property type="protein sequence ID" value="PSS34701"/>
    <property type="gene ID" value="CEY00_Acc01808"/>
</dbReference>
<evidence type="ECO:0000313" key="1">
    <source>
        <dbReference type="EMBL" id="PSS34701.1"/>
    </source>
</evidence>
<reference evidence="1 2" key="1">
    <citation type="submission" date="2017-07" db="EMBL/GenBank/DDBJ databases">
        <title>An improved, manually edited Actinidia chinensis var. chinensis (kiwifruit) genome highlights the challenges associated with draft genomes and gene prediction in plants.</title>
        <authorList>
            <person name="Pilkington S."/>
            <person name="Crowhurst R."/>
            <person name="Hilario E."/>
            <person name="Nardozza S."/>
            <person name="Fraser L."/>
            <person name="Peng Y."/>
            <person name="Gunaseelan K."/>
            <person name="Simpson R."/>
            <person name="Tahir J."/>
            <person name="Deroles S."/>
            <person name="Templeton K."/>
            <person name="Luo Z."/>
            <person name="Davy M."/>
            <person name="Cheng C."/>
            <person name="Mcneilage M."/>
            <person name="Scaglione D."/>
            <person name="Liu Y."/>
            <person name="Zhang Q."/>
            <person name="Datson P."/>
            <person name="De Silva N."/>
            <person name="Gardiner S."/>
            <person name="Bassett H."/>
            <person name="Chagne D."/>
            <person name="Mccallum J."/>
            <person name="Dzierzon H."/>
            <person name="Deng C."/>
            <person name="Wang Y.-Y."/>
            <person name="Barron N."/>
            <person name="Manako K."/>
            <person name="Bowen J."/>
            <person name="Foster T."/>
            <person name="Erridge Z."/>
            <person name="Tiffin H."/>
            <person name="Waite C."/>
            <person name="Davies K."/>
            <person name="Grierson E."/>
            <person name="Laing W."/>
            <person name="Kirk R."/>
            <person name="Chen X."/>
            <person name="Wood M."/>
            <person name="Montefiori M."/>
            <person name="Brummell D."/>
            <person name="Schwinn K."/>
            <person name="Catanach A."/>
            <person name="Fullerton C."/>
            <person name="Li D."/>
            <person name="Meiyalaghan S."/>
            <person name="Nieuwenhuizen N."/>
            <person name="Read N."/>
            <person name="Prakash R."/>
            <person name="Hunter D."/>
            <person name="Zhang H."/>
            <person name="Mckenzie M."/>
            <person name="Knabel M."/>
            <person name="Harris A."/>
            <person name="Allan A."/>
            <person name="Chen A."/>
            <person name="Janssen B."/>
            <person name="Plunkett B."/>
            <person name="Dwamena C."/>
            <person name="Voogd C."/>
            <person name="Leif D."/>
            <person name="Lafferty D."/>
            <person name="Souleyre E."/>
            <person name="Varkonyi-Gasic E."/>
            <person name="Gambi F."/>
            <person name="Hanley J."/>
            <person name="Yao J.-L."/>
            <person name="Cheung J."/>
            <person name="David K."/>
            <person name="Warren B."/>
            <person name="Marsh K."/>
            <person name="Snowden K."/>
            <person name="Lin-Wang K."/>
            <person name="Brian L."/>
            <person name="Martinez-Sanchez M."/>
            <person name="Wang M."/>
            <person name="Ileperuma N."/>
            <person name="Macnee N."/>
            <person name="Campin R."/>
            <person name="Mcatee P."/>
            <person name="Drummond R."/>
            <person name="Espley R."/>
            <person name="Ireland H."/>
            <person name="Wu R."/>
            <person name="Atkinson R."/>
            <person name="Karunairetnam S."/>
            <person name="Bulley S."/>
            <person name="Chunkath S."/>
            <person name="Hanley Z."/>
            <person name="Storey R."/>
            <person name="Thrimawithana A."/>
            <person name="Thomson S."/>
            <person name="David C."/>
            <person name="Testolin R."/>
        </authorList>
    </citation>
    <scope>NUCLEOTIDE SEQUENCE [LARGE SCALE GENOMIC DNA]</scope>
    <source>
        <strain evidence="2">cv. Red5</strain>
        <tissue evidence="1">Young leaf</tissue>
    </source>
</reference>
<name>A0A2R6RXG7_ACTCC</name>
<dbReference type="OrthoDB" id="1731363at2759"/>
<evidence type="ECO:0000313" key="2">
    <source>
        <dbReference type="Proteomes" id="UP000241394"/>
    </source>
</evidence>
<gene>
    <name evidence="1" type="ORF">CEY00_Acc01808</name>
</gene>
<dbReference type="EMBL" id="NKQK01000002">
    <property type="protein sequence ID" value="PSS34701.1"/>
    <property type="molecule type" value="Genomic_DNA"/>
</dbReference>
<dbReference type="SUPFAM" id="SSF52540">
    <property type="entry name" value="P-loop containing nucleoside triphosphate hydrolases"/>
    <property type="match status" value="1"/>
</dbReference>
<dbReference type="InterPro" id="IPR027417">
    <property type="entry name" value="P-loop_NTPase"/>
</dbReference>
<dbReference type="STRING" id="1590841.A0A2R6RXG7"/>
<reference evidence="2" key="2">
    <citation type="journal article" date="2018" name="BMC Genomics">
        <title>A manually annotated Actinidia chinensis var. chinensis (kiwifruit) genome highlights the challenges associated with draft genomes and gene prediction in plants.</title>
        <authorList>
            <person name="Pilkington S.M."/>
            <person name="Crowhurst R."/>
            <person name="Hilario E."/>
            <person name="Nardozza S."/>
            <person name="Fraser L."/>
            <person name="Peng Y."/>
            <person name="Gunaseelan K."/>
            <person name="Simpson R."/>
            <person name="Tahir J."/>
            <person name="Deroles S.C."/>
            <person name="Templeton K."/>
            <person name="Luo Z."/>
            <person name="Davy M."/>
            <person name="Cheng C."/>
            <person name="McNeilage M."/>
            <person name="Scaglione D."/>
            <person name="Liu Y."/>
            <person name="Zhang Q."/>
            <person name="Datson P."/>
            <person name="De Silva N."/>
            <person name="Gardiner S.E."/>
            <person name="Bassett H."/>
            <person name="Chagne D."/>
            <person name="McCallum J."/>
            <person name="Dzierzon H."/>
            <person name="Deng C."/>
            <person name="Wang Y.Y."/>
            <person name="Barron L."/>
            <person name="Manako K."/>
            <person name="Bowen J."/>
            <person name="Foster T.M."/>
            <person name="Erridge Z.A."/>
            <person name="Tiffin H."/>
            <person name="Waite C.N."/>
            <person name="Davies K.M."/>
            <person name="Grierson E.P."/>
            <person name="Laing W.A."/>
            <person name="Kirk R."/>
            <person name="Chen X."/>
            <person name="Wood M."/>
            <person name="Montefiori M."/>
            <person name="Brummell D.A."/>
            <person name="Schwinn K.E."/>
            <person name="Catanach A."/>
            <person name="Fullerton C."/>
            <person name="Li D."/>
            <person name="Meiyalaghan S."/>
            <person name="Nieuwenhuizen N."/>
            <person name="Read N."/>
            <person name="Prakash R."/>
            <person name="Hunter D."/>
            <person name="Zhang H."/>
            <person name="McKenzie M."/>
            <person name="Knabel M."/>
            <person name="Harris A."/>
            <person name="Allan A.C."/>
            <person name="Gleave A."/>
            <person name="Chen A."/>
            <person name="Janssen B.J."/>
            <person name="Plunkett B."/>
            <person name="Ampomah-Dwamena C."/>
            <person name="Voogd C."/>
            <person name="Leif D."/>
            <person name="Lafferty D."/>
            <person name="Souleyre E.J.F."/>
            <person name="Varkonyi-Gasic E."/>
            <person name="Gambi F."/>
            <person name="Hanley J."/>
            <person name="Yao J.L."/>
            <person name="Cheung J."/>
            <person name="David K.M."/>
            <person name="Warren B."/>
            <person name="Marsh K."/>
            <person name="Snowden K.C."/>
            <person name="Lin-Wang K."/>
            <person name="Brian L."/>
            <person name="Martinez-Sanchez M."/>
            <person name="Wang M."/>
            <person name="Ileperuma N."/>
            <person name="Macnee N."/>
            <person name="Campin R."/>
            <person name="McAtee P."/>
            <person name="Drummond R.S.M."/>
            <person name="Espley R.V."/>
            <person name="Ireland H.S."/>
            <person name="Wu R."/>
            <person name="Atkinson R.G."/>
            <person name="Karunairetnam S."/>
            <person name="Bulley S."/>
            <person name="Chunkath S."/>
            <person name="Hanley Z."/>
            <person name="Storey R."/>
            <person name="Thrimawithana A.H."/>
            <person name="Thomson S."/>
            <person name="David C."/>
            <person name="Testolin R."/>
            <person name="Huang H."/>
            <person name="Hellens R.P."/>
            <person name="Schaffer R.J."/>
        </authorList>
    </citation>
    <scope>NUCLEOTIDE SEQUENCE [LARGE SCALE GENOMIC DNA]</scope>
    <source>
        <strain evidence="2">cv. Red5</strain>
    </source>
</reference>
<comment type="caution">
    <text evidence="1">The sequence shown here is derived from an EMBL/GenBank/DDBJ whole genome shotgun (WGS) entry which is preliminary data.</text>
</comment>
<organism evidence="1 2">
    <name type="scientific">Actinidia chinensis var. chinensis</name>
    <name type="common">Chinese soft-hair kiwi</name>
    <dbReference type="NCBI Taxonomy" id="1590841"/>
    <lineage>
        <taxon>Eukaryota</taxon>
        <taxon>Viridiplantae</taxon>
        <taxon>Streptophyta</taxon>
        <taxon>Embryophyta</taxon>
        <taxon>Tracheophyta</taxon>
        <taxon>Spermatophyta</taxon>
        <taxon>Magnoliopsida</taxon>
        <taxon>eudicotyledons</taxon>
        <taxon>Gunneridae</taxon>
        <taxon>Pentapetalae</taxon>
        <taxon>asterids</taxon>
        <taxon>Ericales</taxon>
        <taxon>Actinidiaceae</taxon>
        <taxon>Actinidia</taxon>
    </lineage>
</organism>
<keyword evidence="2" id="KW-1185">Reference proteome</keyword>
<dbReference type="OMA" id="RCKEPEY"/>
<dbReference type="AlphaFoldDB" id="A0A2R6RXG7"/>
<dbReference type="SUPFAM" id="SSF52949">
    <property type="entry name" value="Macro domain-like"/>
    <property type="match status" value="1"/>
</dbReference>
<accession>A0A2R6RXG7</accession>
<dbReference type="Pfam" id="PF13671">
    <property type="entry name" value="AAA_33"/>
    <property type="match status" value="1"/>
</dbReference>
<dbReference type="Gene3D" id="3.40.50.300">
    <property type="entry name" value="P-loop containing nucleotide triphosphate hydrolases"/>
    <property type="match status" value="1"/>
</dbReference>
<dbReference type="InterPro" id="IPR043472">
    <property type="entry name" value="Macro_dom-like"/>
</dbReference>
<dbReference type="Gene3D" id="3.40.220.10">
    <property type="entry name" value="Leucine Aminopeptidase, subunit E, domain 1"/>
    <property type="match status" value="1"/>
</dbReference>
<proteinExistence type="predicted"/>
<dbReference type="Proteomes" id="UP000241394">
    <property type="component" value="Chromosome LG2"/>
</dbReference>
<dbReference type="InParanoid" id="A0A2R6RXG7"/>